<dbReference type="EMBL" id="BAABKK010000024">
    <property type="protein sequence ID" value="GAA5197969.1"/>
    <property type="molecule type" value="Genomic_DNA"/>
</dbReference>
<dbReference type="Proteomes" id="UP001500200">
    <property type="component" value="Unassembled WGS sequence"/>
</dbReference>
<dbReference type="Gene3D" id="2.60.40.1120">
    <property type="entry name" value="Carboxypeptidase-like, regulatory domain"/>
    <property type="match status" value="1"/>
</dbReference>
<evidence type="ECO:0008006" key="4">
    <source>
        <dbReference type="Google" id="ProtNLM"/>
    </source>
</evidence>
<proteinExistence type="predicted"/>
<evidence type="ECO:0000313" key="2">
    <source>
        <dbReference type="EMBL" id="GAA5197969.1"/>
    </source>
</evidence>
<protein>
    <recommendedName>
        <fullName evidence="4">Carboxypeptidase regulatory-like domain-containing protein</fullName>
    </recommendedName>
</protein>
<evidence type="ECO:0000256" key="1">
    <source>
        <dbReference type="SAM" id="SignalP"/>
    </source>
</evidence>
<feature type="chain" id="PRO_5046815638" description="Carboxypeptidase regulatory-like domain-containing protein" evidence="1">
    <location>
        <begin position="23"/>
        <end position="129"/>
    </location>
</feature>
<dbReference type="Pfam" id="PF13620">
    <property type="entry name" value="CarboxypepD_reg"/>
    <property type="match status" value="1"/>
</dbReference>
<comment type="caution">
    <text evidence="2">The sequence shown here is derived from an EMBL/GenBank/DDBJ whole genome shotgun (WGS) entry which is preliminary data.</text>
</comment>
<dbReference type="PROSITE" id="PS51257">
    <property type="entry name" value="PROKAR_LIPOPROTEIN"/>
    <property type="match status" value="1"/>
</dbReference>
<sequence>MSEVKRCVVTLLAAALWLCGCAAPGGPDAGHTGVVTGVVLTAPVCPVERVGQECPPRPVSGAAVVALDGEAVRGSTRTDGTGAFHLTLPDGRYVIKASNIGGYHSTATQPVVISETPVHVTLVVDSGIR</sequence>
<feature type="signal peptide" evidence="1">
    <location>
        <begin position="1"/>
        <end position="22"/>
    </location>
</feature>
<organism evidence="2 3">
    <name type="scientific">Arthrobacter gyeryongensis</name>
    <dbReference type="NCBI Taxonomy" id="1650592"/>
    <lineage>
        <taxon>Bacteria</taxon>
        <taxon>Bacillati</taxon>
        <taxon>Actinomycetota</taxon>
        <taxon>Actinomycetes</taxon>
        <taxon>Micrococcales</taxon>
        <taxon>Micrococcaceae</taxon>
        <taxon>Arthrobacter</taxon>
    </lineage>
</organism>
<gene>
    <name evidence="2" type="ORF">GCM10023346_34020</name>
</gene>
<evidence type="ECO:0000313" key="3">
    <source>
        <dbReference type="Proteomes" id="UP001500200"/>
    </source>
</evidence>
<dbReference type="InterPro" id="IPR008969">
    <property type="entry name" value="CarboxyPept-like_regulatory"/>
</dbReference>
<keyword evidence="1" id="KW-0732">Signal</keyword>
<keyword evidence="3" id="KW-1185">Reference proteome</keyword>
<name>A0ABP9SLH4_9MICC</name>
<reference evidence="3" key="1">
    <citation type="journal article" date="2019" name="Int. J. Syst. Evol. Microbiol.">
        <title>The Global Catalogue of Microorganisms (GCM) 10K type strain sequencing project: providing services to taxonomists for standard genome sequencing and annotation.</title>
        <authorList>
            <consortium name="The Broad Institute Genomics Platform"/>
            <consortium name="The Broad Institute Genome Sequencing Center for Infectious Disease"/>
            <person name="Wu L."/>
            <person name="Ma J."/>
        </authorList>
    </citation>
    <scope>NUCLEOTIDE SEQUENCE [LARGE SCALE GENOMIC DNA]</scope>
    <source>
        <strain evidence="3">JCM 18514</strain>
    </source>
</reference>
<dbReference type="SUPFAM" id="SSF49464">
    <property type="entry name" value="Carboxypeptidase regulatory domain-like"/>
    <property type="match status" value="1"/>
</dbReference>
<accession>A0ABP9SLH4</accession>